<dbReference type="SUPFAM" id="SSF53448">
    <property type="entry name" value="Nucleotide-diphospho-sugar transferases"/>
    <property type="match status" value="1"/>
</dbReference>
<dbReference type="EMBL" id="SWBP01000004">
    <property type="protein sequence ID" value="TKB96695.1"/>
    <property type="molecule type" value="Genomic_DNA"/>
</dbReference>
<evidence type="ECO:0000313" key="2">
    <source>
        <dbReference type="Proteomes" id="UP000308181"/>
    </source>
</evidence>
<sequence>MSKSAIILFANLPEFEARAKSFSGFTALKATQKLSGILTKHFYNLAKKTTAQVFLIDTYQQKGKTFGERISNAFADVYAESFDHVVCIGNDCPALTLNQLENAINQTEKGKVVLGPTSDGGAYLIGIPKSYFNSATFSKVSWQSSKTYLDLKAIFANVNDSLVETDLLNDIDGEKDIRNYSNQNPLIKLLLQTLKSFKTAFNTVLYCMKADILFISSLSLKGPPLFG</sequence>
<proteinExistence type="predicted"/>
<dbReference type="InterPro" id="IPR029044">
    <property type="entry name" value="Nucleotide-diphossugar_trans"/>
</dbReference>
<name>A0A4U1BVA4_9SPHI</name>
<evidence type="ECO:0000313" key="1">
    <source>
        <dbReference type="EMBL" id="TKB96695.1"/>
    </source>
</evidence>
<dbReference type="PANTHER" id="PTHR36529">
    <property type="entry name" value="SLL1095 PROTEIN"/>
    <property type="match status" value="1"/>
</dbReference>
<dbReference type="OrthoDB" id="9798250at2"/>
<dbReference type="Gene3D" id="3.90.550.10">
    <property type="entry name" value="Spore Coat Polysaccharide Biosynthesis Protein SpsA, Chain A"/>
    <property type="match status" value="1"/>
</dbReference>
<dbReference type="AlphaFoldDB" id="A0A4U1BVA4"/>
<reference evidence="1 2" key="1">
    <citation type="submission" date="2019-04" db="EMBL/GenBank/DDBJ databases">
        <title>Pedobacter sp. AR-3-17 sp. nov., isolated from Arctic soil.</title>
        <authorList>
            <person name="Dahal R.H."/>
            <person name="Kim D.-U."/>
        </authorList>
    </citation>
    <scope>NUCLEOTIDE SEQUENCE [LARGE SCALE GENOMIC DNA]</scope>
    <source>
        <strain evidence="1 2">AR-3-17</strain>
    </source>
</reference>
<organism evidence="1 2">
    <name type="scientific">Pedobacter cryophilus</name>
    <dbReference type="NCBI Taxonomy" id="2571271"/>
    <lineage>
        <taxon>Bacteria</taxon>
        <taxon>Pseudomonadati</taxon>
        <taxon>Bacteroidota</taxon>
        <taxon>Sphingobacteriia</taxon>
        <taxon>Sphingobacteriales</taxon>
        <taxon>Sphingobacteriaceae</taxon>
        <taxon>Pedobacter</taxon>
    </lineage>
</organism>
<protein>
    <submittedName>
        <fullName evidence="1">DUF2064 domain-containing protein</fullName>
    </submittedName>
</protein>
<dbReference type="Pfam" id="PF09837">
    <property type="entry name" value="DUF2064"/>
    <property type="match status" value="1"/>
</dbReference>
<dbReference type="InterPro" id="IPR018641">
    <property type="entry name" value="Trfase_1_rSAM/seldom-assoc"/>
</dbReference>
<gene>
    <name evidence="1" type="ORF">FA046_11435</name>
</gene>
<dbReference type="Proteomes" id="UP000308181">
    <property type="component" value="Unassembled WGS sequence"/>
</dbReference>
<accession>A0A4U1BVA4</accession>
<comment type="caution">
    <text evidence="1">The sequence shown here is derived from an EMBL/GenBank/DDBJ whole genome shotgun (WGS) entry which is preliminary data.</text>
</comment>
<keyword evidence="2" id="KW-1185">Reference proteome</keyword>
<dbReference type="PANTHER" id="PTHR36529:SF1">
    <property type="entry name" value="GLYCOSYLTRANSFERASE"/>
    <property type="match status" value="1"/>
</dbReference>
<dbReference type="RefSeq" id="WP_136826661.1">
    <property type="nucleotide sequence ID" value="NZ_SWBP01000004.1"/>
</dbReference>